<proteinExistence type="predicted"/>
<sequence length="61" mass="6664">MTQFVVRALAFGWVERSRNPTYNSVVANGMGNLEVIVINTQQSKVINSVGAGLATKRTCHQ</sequence>
<reference evidence="1 2" key="1">
    <citation type="submission" date="2008-07" db="EMBL/GenBank/DDBJ databases">
        <authorList>
            <person name="Tandeau de Marsac N."/>
            <person name="Ferriera S."/>
            <person name="Johnson J."/>
            <person name="Kravitz S."/>
            <person name="Beeson K."/>
            <person name="Sutton G."/>
            <person name="Rogers Y.-H."/>
            <person name="Friedman R."/>
            <person name="Frazier M."/>
            <person name="Venter J.C."/>
        </authorList>
    </citation>
    <scope>NUCLEOTIDE SEQUENCE [LARGE SCALE GENOMIC DNA]</scope>
    <source>
        <strain evidence="1 2">PCC 7420</strain>
    </source>
</reference>
<evidence type="ECO:0000313" key="2">
    <source>
        <dbReference type="Proteomes" id="UP000003835"/>
    </source>
</evidence>
<dbReference type="AlphaFoldDB" id="B4VKM9"/>
<keyword evidence="2" id="KW-1185">Reference proteome</keyword>
<name>B4VKM9_9CYAN</name>
<dbReference type="Proteomes" id="UP000003835">
    <property type="component" value="Unassembled WGS sequence"/>
</dbReference>
<dbReference type="EMBL" id="DS989843">
    <property type="protein sequence ID" value="EDX77720.1"/>
    <property type="molecule type" value="Genomic_DNA"/>
</dbReference>
<accession>B4VKM9</accession>
<dbReference type="HOGENOM" id="CLU_2914547_0_0_3"/>
<gene>
    <name evidence="1" type="ORF">MC7420_3044</name>
</gene>
<evidence type="ECO:0000313" key="1">
    <source>
        <dbReference type="EMBL" id="EDX77720.1"/>
    </source>
</evidence>
<protein>
    <submittedName>
        <fullName evidence="1">Uncharacterized protein</fullName>
    </submittedName>
</protein>
<organism evidence="1 2">
    <name type="scientific">Coleofasciculus chthonoplastes PCC 7420</name>
    <dbReference type="NCBI Taxonomy" id="118168"/>
    <lineage>
        <taxon>Bacteria</taxon>
        <taxon>Bacillati</taxon>
        <taxon>Cyanobacteriota</taxon>
        <taxon>Cyanophyceae</taxon>
        <taxon>Coleofasciculales</taxon>
        <taxon>Coleofasciculaceae</taxon>
        <taxon>Coleofasciculus</taxon>
    </lineage>
</organism>